<dbReference type="AlphaFoldDB" id="A0A8H6CH23"/>
<protein>
    <submittedName>
        <fullName evidence="1">Uncharacterized protein</fullName>
    </submittedName>
</protein>
<dbReference type="RefSeq" id="XP_037152382.1">
    <property type="nucleotide sequence ID" value="XM_037292020.1"/>
</dbReference>
<dbReference type="GeneID" id="59329506"/>
<dbReference type="Proteomes" id="UP000593566">
    <property type="component" value="Unassembled WGS sequence"/>
</dbReference>
<proteinExistence type="predicted"/>
<evidence type="ECO:0000313" key="1">
    <source>
        <dbReference type="EMBL" id="KAF6223036.1"/>
    </source>
</evidence>
<keyword evidence="2" id="KW-1185">Reference proteome</keyword>
<organism evidence="1 2">
    <name type="scientific">Letharia lupina</name>
    <dbReference type="NCBI Taxonomy" id="560253"/>
    <lineage>
        <taxon>Eukaryota</taxon>
        <taxon>Fungi</taxon>
        <taxon>Dikarya</taxon>
        <taxon>Ascomycota</taxon>
        <taxon>Pezizomycotina</taxon>
        <taxon>Lecanoromycetes</taxon>
        <taxon>OSLEUM clade</taxon>
        <taxon>Lecanoromycetidae</taxon>
        <taxon>Lecanorales</taxon>
        <taxon>Lecanorineae</taxon>
        <taxon>Parmeliaceae</taxon>
        <taxon>Letharia</taxon>
    </lineage>
</organism>
<gene>
    <name evidence="1" type="ORF">HO133_001088</name>
</gene>
<sequence length="164" mass="17267">MIRPQSLLQLVQGTNIARLPLQSQPIVLIHPTQPSNGQSLERQLQGVCVWRAGGRNDLLKPAAGGAIRNALVSGGDVPLPEERYDLIVKGIGAVGLEDDTGIGSLFDRRLGHSLPPVSDVSLTLPSSIGAAGATWGLEIALGYSSFQRVGSRGTESQRRLGIGN</sequence>
<accession>A0A8H6CH23</accession>
<reference evidence="1 2" key="1">
    <citation type="journal article" date="2020" name="Genomics">
        <title>Complete, high-quality genomes from long-read metagenomic sequencing of two wolf lichen thalli reveals enigmatic genome architecture.</title>
        <authorList>
            <person name="McKenzie S.K."/>
            <person name="Walston R.F."/>
            <person name="Allen J.L."/>
        </authorList>
    </citation>
    <scope>NUCLEOTIDE SEQUENCE [LARGE SCALE GENOMIC DNA]</scope>
    <source>
        <strain evidence="1">WasteWater1</strain>
    </source>
</reference>
<dbReference type="EMBL" id="JACCJB010000011">
    <property type="protein sequence ID" value="KAF6223036.1"/>
    <property type="molecule type" value="Genomic_DNA"/>
</dbReference>
<evidence type="ECO:0000313" key="2">
    <source>
        <dbReference type="Proteomes" id="UP000593566"/>
    </source>
</evidence>
<name>A0A8H6CH23_9LECA</name>
<comment type="caution">
    <text evidence="1">The sequence shown here is derived from an EMBL/GenBank/DDBJ whole genome shotgun (WGS) entry which is preliminary data.</text>
</comment>